<accession>A0A290XEJ8</accession>
<dbReference type="Proteomes" id="UP000218968">
    <property type="component" value="Chromosome"/>
</dbReference>
<keyword evidence="1" id="KW-0489">Methyltransferase</keyword>
<dbReference type="GO" id="GO:0008168">
    <property type="term" value="F:methyltransferase activity"/>
    <property type="evidence" value="ECO:0007669"/>
    <property type="project" value="UniProtKB-KW"/>
</dbReference>
<keyword evidence="2" id="KW-1185">Reference proteome</keyword>
<evidence type="ECO:0000313" key="2">
    <source>
        <dbReference type="Proteomes" id="UP000218968"/>
    </source>
</evidence>
<dbReference type="OrthoDB" id="3078554at2"/>
<dbReference type="Gene3D" id="1.10.340.30">
    <property type="entry name" value="Hypothetical protein, domain 2"/>
    <property type="match status" value="1"/>
</dbReference>
<name>A0A290XEJ8_9GAMM</name>
<dbReference type="GO" id="GO:0032259">
    <property type="term" value="P:methylation"/>
    <property type="evidence" value="ECO:0007669"/>
    <property type="project" value="UniProtKB-KW"/>
</dbReference>
<keyword evidence="1" id="KW-0808">Transferase</keyword>
<dbReference type="EMBL" id="CP023406">
    <property type="protein sequence ID" value="ATD67547.1"/>
    <property type="molecule type" value="Genomic_DNA"/>
</dbReference>
<dbReference type="AlphaFoldDB" id="A0A290XEJ8"/>
<dbReference type="InterPro" id="IPR011257">
    <property type="entry name" value="DNA_glycosylase"/>
</dbReference>
<protein>
    <submittedName>
        <fullName evidence="1">DNA methylase</fullName>
    </submittedName>
</protein>
<reference evidence="2" key="1">
    <citation type="submission" date="2017-09" db="EMBL/GenBank/DDBJ databases">
        <title>Luteimonas liuhanmingii sp.nov., isolated from the intestinal contents of Tibetan Plateau Pika in Yushu, Qinghai Province, China.</title>
        <authorList>
            <person name="Gui Z."/>
        </authorList>
    </citation>
    <scope>NUCLEOTIDE SEQUENCE [LARGE SCALE GENOMIC DNA]</scope>
    <source>
        <strain evidence="2">100111</strain>
    </source>
</reference>
<sequence>MRRQLSPPDLGFAVDPHDESSLFKWFLASFLFGNRISQAIAAETWRVIVDVHGHDTPRKLGACSHARLVRMLGEGGYRRYDESTATRLSLVCRTLIADYDGRISGIAEKAGGREGFERRLLAFKGVGPVTLGIFMREAGAGLFPPE</sequence>
<proteinExistence type="predicted"/>
<dbReference type="KEGG" id="lum:CNR27_08955"/>
<dbReference type="SUPFAM" id="SSF48150">
    <property type="entry name" value="DNA-glycosylase"/>
    <property type="match status" value="1"/>
</dbReference>
<organism evidence="1 2">
    <name type="scientific">Luteimonas chenhongjianii</name>
    <dbReference type="NCBI Taxonomy" id="2006110"/>
    <lineage>
        <taxon>Bacteria</taxon>
        <taxon>Pseudomonadati</taxon>
        <taxon>Pseudomonadota</taxon>
        <taxon>Gammaproteobacteria</taxon>
        <taxon>Lysobacterales</taxon>
        <taxon>Lysobacteraceae</taxon>
        <taxon>Luteimonas</taxon>
    </lineage>
</organism>
<dbReference type="RefSeq" id="WP_096298077.1">
    <property type="nucleotide sequence ID" value="NZ_CP023406.1"/>
</dbReference>
<gene>
    <name evidence="1" type="ORF">CNR27_08955</name>
</gene>
<evidence type="ECO:0000313" key="1">
    <source>
        <dbReference type="EMBL" id="ATD67547.1"/>
    </source>
</evidence>
<dbReference type="GO" id="GO:0006281">
    <property type="term" value="P:DNA repair"/>
    <property type="evidence" value="ECO:0007669"/>
    <property type="project" value="InterPro"/>
</dbReference>